<feature type="region of interest" description="Disordered" evidence="2">
    <location>
        <begin position="438"/>
        <end position="469"/>
    </location>
</feature>
<dbReference type="Gene3D" id="1.10.4080.10">
    <property type="entry name" value="ADP-ribosylation/Crystallin J1"/>
    <property type="match status" value="1"/>
</dbReference>
<feature type="binding site" evidence="1">
    <location>
        <position position="320"/>
    </location>
    <ligand>
        <name>Mg(2+)</name>
        <dbReference type="ChEBI" id="CHEBI:18420"/>
        <label>1</label>
    </ligand>
</feature>
<protein>
    <recommendedName>
        <fullName evidence="5">ADP-ribosylglycohydrolase</fullName>
    </recommendedName>
</protein>
<dbReference type="AlphaFoldDB" id="A0A814E4F8"/>
<feature type="binding site" evidence="1">
    <location>
        <position position="81"/>
    </location>
    <ligand>
        <name>Mg(2+)</name>
        <dbReference type="ChEBI" id="CHEBI:18420"/>
        <label>1</label>
    </ligand>
</feature>
<evidence type="ECO:0008006" key="5">
    <source>
        <dbReference type="Google" id="ProtNLM"/>
    </source>
</evidence>
<feature type="compositionally biased region" description="Polar residues" evidence="2">
    <location>
        <begin position="581"/>
        <end position="595"/>
    </location>
</feature>
<dbReference type="SUPFAM" id="SSF101478">
    <property type="entry name" value="ADP-ribosylglycohydrolase"/>
    <property type="match status" value="1"/>
</dbReference>
<feature type="compositionally biased region" description="Polar residues" evidence="2">
    <location>
        <begin position="481"/>
        <end position="507"/>
    </location>
</feature>
<accession>A0A814E4F8</accession>
<feature type="region of interest" description="Disordered" evidence="2">
    <location>
        <begin position="557"/>
        <end position="612"/>
    </location>
</feature>
<name>A0A814E4F8_ADIRI</name>
<dbReference type="Pfam" id="PF03747">
    <property type="entry name" value="ADP_ribosyl_GH"/>
    <property type="match status" value="1"/>
</dbReference>
<gene>
    <name evidence="3" type="ORF">XAT740_LOCUS11272</name>
</gene>
<feature type="compositionally biased region" description="Polar residues" evidence="2">
    <location>
        <begin position="438"/>
        <end position="455"/>
    </location>
</feature>
<evidence type="ECO:0000256" key="1">
    <source>
        <dbReference type="PIRSR" id="PIRSR605502-1"/>
    </source>
</evidence>
<dbReference type="PANTHER" id="PTHR16222:SF12">
    <property type="entry name" value="ADP-RIBOSYLGLYCOHYDROLASE-RELATED"/>
    <property type="match status" value="1"/>
</dbReference>
<feature type="binding site" evidence="1">
    <location>
        <position position="318"/>
    </location>
    <ligand>
        <name>Mg(2+)</name>
        <dbReference type="ChEBI" id="CHEBI:18420"/>
        <label>1</label>
    </ligand>
</feature>
<feature type="binding site" evidence="1">
    <location>
        <position position="321"/>
    </location>
    <ligand>
        <name>Mg(2+)</name>
        <dbReference type="ChEBI" id="CHEBI:18420"/>
        <label>1</label>
    </ligand>
</feature>
<feature type="compositionally biased region" description="Low complexity" evidence="2">
    <location>
        <begin position="596"/>
        <end position="606"/>
    </location>
</feature>
<dbReference type="EMBL" id="CAJNOR010000616">
    <property type="protein sequence ID" value="CAF0962862.1"/>
    <property type="molecule type" value="Genomic_DNA"/>
</dbReference>
<comment type="caution">
    <text evidence="3">The sequence shown here is derived from an EMBL/GenBank/DDBJ whole genome shotgun (WGS) entry which is preliminary data.</text>
</comment>
<feature type="binding site" evidence="1">
    <location>
        <position position="82"/>
    </location>
    <ligand>
        <name>Mg(2+)</name>
        <dbReference type="ChEBI" id="CHEBI:18420"/>
        <label>1</label>
    </ligand>
</feature>
<dbReference type="InterPro" id="IPR036705">
    <property type="entry name" value="Ribosyl_crysJ1_sf"/>
</dbReference>
<dbReference type="InterPro" id="IPR050792">
    <property type="entry name" value="ADP-ribosylglycohydrolase"/>
</dbReference>
<organism evidence="3 4">
    <name type="scientific">Adineta ricciae</name>
    <name type="common">Rotifer</name>
    <dbReference type="NCBI Taxonomy" id="249248"/>
    <lineage>
        <taxon>Eukaryota</taxon>
        <taxon>Metazoa</taxon>
        <taxon>Spiralia</taxon>
        <taxon>Gnathifera</taxon>
        <taxon>Rotifera</taxon>
        <taxon>Eurotatoria</taxon>
        <taxon>Bdelloidea</taxon>
        <taxon>Adinetida</taxon>
        <taxon>Adinetidae</taxon>
        <taxon>Adineta</taxon>
    </lineage>
</organism>
<evidence type="ECO:0000256" key="2">
    <source>
        <dbReference type="SAM" id="MobiDB-lite"/>
    </source>
</evidence>
<sequence>MAVFPSYKENKLPHEIALNPPPNIGIQGAQVRRFIGSIVGLAVGDALGAHVEFRPYEYLVSNPVKDMKGGGTWGLKAGQWTDDTSMALCLAASLITKRCYDPYDQMVRYKWWYRFGYLSSTGKCFDIGNATRDAIETFVNRQRELTKSVNFQGSDVDSLEWAHVQARSNFQIDCSSTGVAGNGALMRLAPVPLFFFKHPQLAVEYAGRSARLTHGDTKAVDACRYYAALIVAAVNNATKDELLSDQFYENNKRWFSSHDLCREVLEIAHGSYKNKKGYKGGIRGKGYIISALEAALWAFWSTKNFKDGALAAVNLGDDTDTTAAIYGQLAGAHYGYDQLPKEWTKQVYADGLLFQTGQWLYCLGSEYQCTDDEQEFILSKKTPIASTTPQQGTKKMLAATQSLYPDTRSNYQTDLHSRLLHQDDSVLVQTLTPGTQFESTRLSTGHRTQTRSTHINPRPDPRLFVNADDYGYSSHADSFTSQRLAASEPKSSSLATANTNRSNTSHYSGLLGYPPTMTQISTHGPTGRRLEKHSEISSTSRAYNYPSQMVTNTGWRHFDHSGTQRADSTATTTRSRDESEYSTINNAGWNNTHGTSNSNPRSNNRNAYQTPMSYDIPSTAAFSQYRPYKKN</sequence>
<keyword evidence="1" id="KW-0460">Magnesium</keyword>
<dbReference type="Proteomes" id="UP000663828">
    <property type="component" value="Unassembled WGS sequence"/>
</dbReference>
<reference evidence="3" key="1">
    <citation type="submission" date="2021-02" db="EMBL/GenBank/DDBJ databases">
        <authorList>
            <person name="Nowell W R."/>
        </authorList>
    </citation>
    <scope>NUCLEOTIDE SEQUENCE</scope>
</reference>
<comment type="cofactor">
    <cofactor evidence="1">
        <name>Mg(2+)</name>
        <dbReference type="ChEBI" id="CHEBI:18420"/>
    </cofactor>
    <text evidence="1">Binds 2 magnesium ions per subunit.</text>
</comment>
<feature type="region of interest" description="Disordered" evidence="2">
    <location>
        <begin position="481"/>
        <end position="515"/>
    </location>
</feature>
<evidence type="ECO:0000313" key="3">
    <source>
        <dbReference type="EMBL" id="CAF0962862.1"/>
    </source>
</evidence>
<keyword evidence="4" id="KW-1185">Reference proteome</keyword>
<keyword evidence="1" id="KW-0479">Metal-binding</keyword>
<dbReference type="PANTHER" id="PTHR16222">
    <property type="entry name" value="ADP-RIBOSYLGLYCOHYDROLASE"/>
    <property type="match status" value="1"/>
</dbReference>
<evidence type="ECO:0000313" key="4">
    <source>
        <dbReference type="Proteomes" id="UP000663828"/>
    </source>
</evidence>
<dbReference type="InterPro" id="IPR005502">
    <property type="entry name" value="Ribosyl_crysJ1"/>
</dbReference>
<proteinExistence type="predicted"/>
<feature type="binding site" evidence="1">
    <location>
        <position position="83"/>
    </location>
    <ligand>
        <name>Mg(2+)</name>
        <dbReference type="ChEBI" id="CHEBI:18420"/>
        <label>1</label>
    </ligand>
</feature>
<dbReference type="GO" id="GO:0046872">
    <property type="term" value="F:metal ion binding"/>
    <property type="evidence" value="ECO:0007669"/>
    <property type="project" value="UniProtKB-KW"/>
</dbReference>